<evidence type="ECO:0000313" key="3">
    <source>
        <dbReference type="EMBL" id="WAW15251.1"/>
    </source>
</evidence>
<dbReference type="RefSeq" id="WP_269311945.1">
    <property type="nucleotide sequence ID" value="NZ_CP114052.1"/>
</dbReference>
<dbReference type="InterPro" id="IPR018878">
    <property type="entry name" value="ORF6C_dom"/>
</dbReference>
<dbReference type="Proteomes" id="UP001164187">
    <property type="component" value="Chromosome"/>
</dbReference>
<protein>
    <submittedName>
        <fullName evidence="3">ORF6C domain-containing protein</fullName>
    </submittedName>
</protein>
<evidence type="ECO:0000256" key="1">
    <source>
        <dbReference type="SAM" id="Coils"/>
    </source>
</evidence>
<evidence type="ECO:0000313" key="4">
    <source>
        <dbReference type="Proteomes" id="UP001164187"/>
    </source>
</evidence>
<name>A0ABY7JPG0_9FIRM</name>
<keyword evidence="4" id="KW-1185">Reference proteome</keyword>
<feature type="domain" description="ORF6C" evidence="2">
    <location>
        <begin position="40"/>
        <end position="131"/>
    </location>
</feature>
<evidence type="ECO:0000259" key="2">
    <source>
        <dbReference type="Pfam" id="PF10552"/>
    </source>
</evidence>
<gene>
    <name evidence="3" type="ORF">O0R46_02030</name>
</gene>
<sequence>MANEIQAIEKMIRQQTEQQQLFINSVSQMMTNNNSKFQIVENNLSEVQKDIKDIKENEELENDKYNRLNKLKASKVEETVANTNEVIKQELYRQITRAIKEKFNLSSLPKIKKKDEQECESFIENFKFNINNASISACRKFIKEFDRIIGTNSVQRAKYIIYDYEKCLDMMDKSYKEEFENHYKYTELKAFLNN</sequence>
<dbReference type="EMBL" id="CP114052">
    <property type="protein sequence ID" value="WAW15251.1"/>
    <property type="molecule type" value="Genomic_DNA"/>
</dbReference>
<proteinExistence type="predicted"/>
<organism evidence="3 4">
    <name type="scientific">Peptostreptococcus equinus</name>
    <dbReference type="NCBI Taxonomy" id="3003601"/>
    <lineage>
        <taxon>Bacteria</taxon>
        <taxon>Bacillati</taxon>
        <taxon>Bacillota</taxon>
        <taxon>Clostridia</taxon>
        <taxon>Peptostreptococcales</taxon>
        <taxon>Peptostreptococcaceae</taxon>
        <taxon>Peptostreptococcus</taxon>
    </lineage>
</organism>
<accession>A0ABY7JPG0</accession>
<feature type="coiled-coil region" evidence="1">
    <location>
        <begin position="37"/>
        <end position="71"/>
    </location>
</feature>
<keyword evidence="1" id="KW-0175">Coiled coil</keyword>
<dbReference type="Pfam" id="PF10552">
    <property type="entry name" value="ORF6C"/>
    <property type="match status" value="1"/>
</dbReference>
<reference evidence="3" key="1">
    <citation type="submission" date="2022-12" db="EMBL/GenBank/DDBJ databases">
        <title>Peptostreptococcus.</title>
        <authorList>
            <person name="Lee S.H."/>
        </authorList>
    </citation>
    <scope>NUCLEOTIDE SEQUENCE</scope>
    <source>
        <strain evidence="3">CBA3647</strain>
    </source>
</reference>